<organism evidence="1 2">
    <name type="scientific">Rhodococcoides trifolii</name>
    <dbReference type="NCBI Taxonomy" id="908250"/>
    <lineage>
        <taxon>Bacteria</taxon>
        <taxon>Bacillati</taxon>
        <taxon>Actinomycetota</taxon>
        <taxon>Actinomycetes</taxon>
        <taxon>Mycobacteriales</taxon>
        <taxon>Nocardiaceae</taxon>
        <taxon>Rhodococcoides</taxon>
    </lineage>
</organism>
<protein>
    <recommendedName>
        <fullName evidence="3">Alpha/beta hydrolase</fullName>
    </recommendedName>
</protein>
<dbReference type="EMBL" id="BMCU01000002">
    <property type="protein sequence ID" value="GGG08530.1"/>
    <property type="molecule type" value="Genomic_DNA"/>
</dbReference>
<evidence type="ECO:0000313" key="2">
    <source>
        <dbReference type="Proteomes" id="UP000654257"/>
    </source>
</evidence>
<evidence type="ECO:0000313" key="1">
    <source>
        <dbReference type="EMBL" id="GGG08530.1"/>
    </source>
</evidence>
<keyword evidence="2" id="KW-1185">Reference proteome</keyword>
<dbReference type="AlphaFoldDB" id="A0A917FW53"/>
<dbReference type="Gene3D" id="3.40.50.1820">
    <property type="entry name" value="alpha/beta hydrolase"/>
    <property type="match status" value="1"/>
</dbReference>
<gene>
    <name evidence="1" type="ORF">GCM10007304_23270</name>
</gene>
<dbReference type="SUPFAM" id="SSF53474">
    <property type="entry name" value="alpha/beta-Hydrolases"/>
    <property type="match status" value="1"/>
</dbReference>
<dbReference type="InterPro" id="IPR029058">
    <property type="entry name" value="AB_hydrolase_fold"/>
</dbReference>
<dbReference type="Proteomes" id="UP000654257">
    <property type="component" value="Unassembled WGS sequence"/>
</dbReference>
<evidence type="ECO:0008006" key="3">
    <source>
        <dbReference type="Google" id="ProtNLM"/>
    </source>
</evidence>
<name>A0A917FW53_9NOCA</name>
<reference evidence="1" key="1">
    <citation type="journal article" date="2014" name="Int. J. Syst. Evol. Microbiol.">
        <title>Complete genome sequence of Corynebacterium casei LMG S-19264T (=DSM 44701T), isolated from a smear-ripened cheese.</title>
        <authorList>
            <consortium name="US DOE Joint Genome Institute (JGI-PGF)"/>
            <person name="Walter F."/>
            <person name="Albersmeier A."/>
            <person name="Kalinowski J."/>
            <person name="Ruckert C."/>
        </authorList>
    </citation>
    <scope>NUCLEOTIDE SEQUENCE</scope>
    <source>
        <strain evidence="1">CCM 7905</strain>
    </source>
</reference>
<proteinExistence type="predicted"/>
<sequence length="245" mass="25079">MPLFDTPRTVILLPGTGSDARFVEEAFGPAVANVGSAVTAVRPEPSALVAGYRRALDLAAEAAVTPIVVGGVSIGAAVALGWAADNPGRVAAVLVALPAWTGDGSDAPAAASAHATADLLRSIGLEAAIAAMTASSPPWLSRMLSRSWREQWPDLPAALDEAAQYTSPTTQVLRTVRVPVGIVAAVDDPVHPVDVARHWAAEIPVAALTTLTLDRLGTDPSVLGRLCVDAVRGADEKGSAQLLHG</sequence>
<accession>A0A917FW53</accession>
<reference evidence="1" key="2">
    <citation type="submission" date="2020-09" db="EMBL/GenBank/DDBJ databases">
        <authorList>
            <person name="Sun Q."/>
            <person name="Sedlacek I."/>
        </authorList>
    </citation>
    <scope>NUCLEOTIDE SEQUENCE</scope>
    <source>
        <strain evidence="1">CCM 7905</strain>
    </source>
</reference>
<comment type="caution">
    <text evidence="1">The sequence shown here is derived from an EMBL/GenBank/DDBJ whole genome shotgun (WGS) entry which is preliminary data.</text>
</comment>